<dbReference type="Gene3D" id="3.90.1150.10">
    <property type="entry name" value="Aspartate Aminotransferase, domain 1"/>
    <property type="match status" value="1"/>
</dbReference>
<dbReference type="GO" id="GO:0005829">
    <property type="term" value="C:cytosol"/>
    <property type="evidence" value="ECO:0007669"/>
    <property type="project" value="TreeGrafter"/>
</dbReference>
<evidence type="ECO:0000256" key="1">
    <source>
        <dbReference type="ARBA" id="ARBA00010671"/>
    </source>
</evidence>
<reference evidence="7" key="1">
    <citation type="submission" date="2019-05" db="EMBL/GenBank/DDBJ databases">
        <title>Complete genome sequencing of Dialister sp. strain 5BBH33.</title>
        <authorList>
            <person name="Sakamoto M."/>
            <person name="Murakami T."/>
            <person name="Mori H."/>
        </authorList>
    </citation>
    <scope>NUCLEOTIDE SEQUENCE [LARGE SCALE GENOMIC DNA]</scope>
    <source>
        <strain evidence="7">5BBH33</strain>
    </source>
</reference>
<dbReference type="InterPro" id="IPR015422">
    <property type="entry name" value="PyrdxlP-dep_Trfase_small"/>
</dbReference>
<name>A0A8E4DFL0_9FIRM</name>
<evidence type="ECO:0000313" key="6">
    <source>
        <dbReference type="EMBL" id="BBK24637.1"/>
    </source>
</evidence>
<accession>A0A8E4DFL0</accession>
<protein>
    <submittedName>
        <fullName evidence="6">Ornithine decarboxylase</fullName>
    </submittedName>
</protein>
<dbReference type="PANTHER" id="PTHR45229:SF3">
    <property type="entry name" value="BIODEGRADATIVE ARGININE DECARBOXYLASE"/>
    <property type="match status" value="1"/>
</dbReference>
<dbReference type="KEGG" id="dho:Dia5BBH33_05720"/>
<keyword evidence="7" id="KW-1185">Reference proteome</keyword>
<dbReference type="GO" id="GO:0030170">
    <property type="term" value="F:pyridoxal phosphate binding"/>
    <property type="evidence" value="ECO:0007669"/>
    <property type="project" value="TreeGrafter"/>
</dbReference>
<evidence type="ECO:0000256" key="2">
    <source>
        <dbReference type="ARBA" id="ARBA00022793"/>
    </source>
</evidence>
<dbReference type="GO" id="GO:0006520">
    <property type="term" value="P:amino acid metabolic process"/>
    <property type="evidence" value="ECO:0007669"/>
    <property type="project" value="InterPro"/>
</dbReference>
<dbReference type="OrthoDB" id="9815233at2"/>
<dbReference type="Pfam" id="PF01276">
    <property type="entry name" value="OKR_DC_1"/>
    <property type="match status" value="1"/>
</dbReference>
<dbReference type="AlphaFoldDB" id="A0A8E4DFL0"/>
<evidence type="ECO:0000256" key="3">
    <source>
        <dbReference type="ARBA" id="ARBA00022898"/>
    </source>
</evidence>
<dbReference type="SUPFAM" id="SSF53383">
    <property type="entry name" value="PLP-dependent transferases"/>
    <property type="match status" value="1"/>
</dbReference>
<dbReference type="InterPro" id="IPR000310">
    <property type="entry name" value="Orn/Lys/Arg_deCO2ase_major_dom"/>
</dbReference>
<sequence length="615" mass="68889">MENKEHTLTENELKKLPPFTQSLLSHALHERDDFDTPGHHSGAFYEMTEEGNIFTKGLGKNAFLADISDSSSLIGDPFSHEGVSGMAEEMAARTWQSDLCRFVLEGTSTSNRICASALLSENDLVLFDRNNHKSTYQGALIQAGARAVYLGSERNGEGVIDTLDPAFLDSDFLRKKAAAIDPSLAQKERPFRLACLQLATYDGLFLNAKMILEKLGPLCDYILFDGAWAGYENFIPLLKDSAVLTFPLGPEDPGILVTQSVHKQLAGFSQTSQIHKKDSHIKGEKRCLPDDILDSAFLMNISTSPYYPLFAGLEMNALIHRKYGKELWEEAFRFSIHLRKKLLKNLRFIRPFLPPIVHGRKWEEADDKEIMNDPAFSSISKDYAWHGFSHAEDGLSMIDPCKILLTSGSLKEYKEGIPAPLISMYLKSKGITPEKSDFCTILFLAEPGDKEGKAKRLVSALADLEKAFEENRPVSEILPECSSLPEEDIRDLSSRFFHFLHEKNVFSLLNTLFSSEHFPDAPMTGRKANQLWLSGKGEKCPLAEAEGRTALEAVLPYPPGICLLAAGETWTKDILSYFLFLEEYGREFPSFMPEVVGLHKQDGKPYVWVLSKDRG</sequence>
<dbReference type="InterPro" id="IPR011193">
    <property type="entry name" value="Orn/lys/arg_de-COase"/>
</dbReference>
<dbReference type="RefSeq" id="WP_143332335.1">
    <property type="nucleotide sequence ID" value="NZ_AP019697.1"/>
</dbReference>
<dbReference type="InterPro" id="IPR036633">
    <property type="entry name" value="Prn/Lys/Arg_de-COase_C_sf"/>
</dbReference>
<dbReference type="GeneID" id="92715789"/>
<dbReference type="InterPro" id="IPR015421">
    <property type="entry name" value="PyrdxlP-dep_Trfase_major"/>
</dbReference>
<dbReference type="EMBL" id="AP019697">
    <property type="protein sequence ID" value="BBK24637.1"/>
    <property type="molecule type" value="Genomic_DNA"/>
</dbReference>
<gene>
    <name evidence="6" type="ORF">Dia5BBH33_05720</name>
</gene>
<evidence type="ECO:0000256" key="4">
    <source>
        <dbReference type="ARBA" id="ARBA00023239"/>
    </source>
</evidence>
<comment type="similarity">
    <text evidence="1">Belongs to the Orn/Lys/Arg decarboxylase class-I family.</text>
</comment>
<dbReference type="SUPFAM" id="SSF55904">
    <property type="entry name" value="Ornithine decarboxylase C-terminal domain"/>
    <property type="match status" value="1"/>
</dbReference>
<dbReference type="InterPro" id="IPR015424">
    <property type="entry name" value="PyrdxlP-dep_Trfase"/>
</dbReference>
<dbReference type="Pfam" id="PF03711">
    <property type="entry name" value="OKR_DC_1_C"/>
    <property type="match status" value="1"/>
</dbReference>
<organism evidence="6 7">
    <name type="scientific">Dialister hominis</name>
    <dbReference type="NCBI Taxonomy" id="2582419"/>
    <lineage>
        <taxon>Bacteria</taxon>
        <taxon>Bacillati</taxon>
        <taxon>Bacillota</taxon>
        <taxon>Negativicutes</taxon>
        <taxon>Veillonellales</taxon>
        <taxon>Veillonellaceae</taxon>
        <taxon>Dialister</taxon>
    </lineage>
</organism>
<dbReference type="PANTHER" id="PTHR45229">
    <property type="entry name" value="CONSTITUTIVE ORNITHINE DECARBOXYLASE"/>
    <property type="match status" value="1"/>
</dbReference>
<dbReference type="GO" id="GO:0016831">
    <property type="term" value="F:carboxy-lyase activity"/>
    <property type="evidence" value="ECO:0007669"/>
    <property type="project" value="UniProtKB-KW"/>
</dbReference>
<evidence type="ECO:0000313" key="7">
    <source>
        <dbReference type="Proteomes" id="UP000320585"/>
    </source>
</evidence>
<proteinExistence type="inferred from homology"/>
<dbReference type="PROSITE" id="PS00703">
    <property type="entry name" value="OKR_DC_1"/>
    <property type="match status" value="1"/>
</dbReference>
<dbReference type="Gene3D" id="3.40.640.10">
    <property type="entry name" value="Type I PLP-dependent aspartate aminotransferase-like (Major domain)"/>
    <property type="match status" value="1"/>
</dbReference>
<keyword evidence="2" id="KW-0210">Decarboxylase</keyword>
<dbReference type="InterPro" id="IPR008286">
    <property type="entry name" value="Prn/Lys/Arg_de-COase_C"/>
</dbReference>
<feature type="domain" description="Orn/Lys/Arg decarboxylases family 1 pyridoxal-P attachment site" evidence="5">
    <location>
        <begin position="258"/>
        <end position="272"/>
    </location>
</feature>
<dbReference type="Proteomes" id="UP000320585">
    <property type="component" value="Chromosome"/>
</dbReference>
<dbReference type="Gene3D" id="3.90.100.10">
    <property type="entry name" value="Orn/Lys/Arg decarboxylase, C-terminal domain"/>
    <property type="match status" value="1"/>
</dbReference>
<keyword evidence="3" id="KW-0663">Pyridoxal phosphate</keyword>
<evidence type="ECO:0000259" key="5">
    <source>
        <dbReference type="PROSITE" id="PS00703"/>
    </source>
</evidence>
<keyword evidence="4" id="KW-0456">Lyase</keyword>